<proteinExistence type="predicted"/>
<name>A0ABX6RHH0_PSEMX</name>
<evidence type="ECO:0000313" key="2">
    <source>
        <dbReference type="Proteomes" id="UP000515506"/>
    </source>
</evidence>
<organism evidence="1 2">
    <name type="scientific">Pseudoxanthomonas mexicana</name>
    <dbReference type="NCBI Taxonomy" id="128785"/>
    <lineage>
        <taxon>Bacteria</taxon>
        <taxon>Pseudomonadati</taxon>
        <taxon>Pseudomonadota</taxon>
        <taxon>Gammaproteobacteria</taxon>
        <taxon>Lysobacterales</taxon>
        <taxon>Lysobacteraceae</taxon>
        <taxon>Pseudoxanthomonas</taxon>
    </lineage>
</organism>
<dbReference type="Pfam" id="PF04325">
    <property type="entry name" value="DUF465"/>
    <property type="match status" value="1"/>
</dbReference>
<dbReference type="InterPro" id="IPR007420">
    <property type="entry name" value="DUF465"/>
</dbReference>
<dbReference type="EMBL" id="CP060028">
    <property type="protein sequence ID" value="QND82108.1"/>
    <property type="molecule type" value="Genomic_DNA"/>
</dbReference>
<protein>
    <submittedName>
        <fullName evidence="1">YdcH family protein</fullName>
    </submittedName>
</protein>
<reference evidence="1 2" key="1">
    <citation type="submission" date="2020-08" db="EMBL/GenBank/DDBJ databases">
        <title>Streptomycin resistant and MDR strain, P. mexicana.</title>
        <authorList>
            <person name="Ganesh-kumar S."/>
            <person name="Zhe T."/>
            <person name="Yu Z."/>
            <person name="Min Y."/>
        </authorList>
    </citation>
    <scope>NUCLEOTIDE SEQUENCE [LARGE SCALE GENOMIC DNA]</scope>
    <source>
        <strain evidence="1 2">GTZY</strain>
    </source>
</reference>
<keyword evidence="2" id="KW-1185">Reference proteome</keyword>
<dbReference type="Gene3D" id="6.10.280.50">
    <property type="match status" value="1"/>
</dbReference>
<accession>A0ABX6RHH0</accession>
<evidence type="ECO:0000313" key="1">
    <source>
        <dbReference type="EMBL" id="QND82108.1"/>
    </source>
</evidence>
<dbReference type="InterPro" id="IPR038444">
    <property type="entry name" value="DUF465_sf"/>
</dbReference>
<sequence length="72" mass="8068">MYARQVDADPADIAEKIAALRLEHRDLDATIARLAGDTEADELAVKRLKKRKLWLKDCIARLESALIPDEPA</sequence>
<gene>
    <name evidence="1" type="ORF">H4W19_12365</name>
</gene>
<dbReference type="Proteomes" id="UP000515506">
    <property type="component" value="Chromosome"/>
</dbReference>